<dbReference type="RefSeq" id="WP_235862513.1">
    <property type="nucleotide sequence ID" value="NZ_FQUH01000011.1"/>
</dbReference>
<sequence length="322" mass="35795">MTVHTPQSPQSSVYTSLCTSMHWLDACHMLQQQGGDYCLATIVATVGSVPRGCGTKMVITTQGQYDSLGGGNLEQQVIETARTELQRRCQQPNQDPTVSIERYSLTADLQQCCGGAVQVLFEYFNTQQPHVAIFGAGHIGQALAPIINKLQCHETIFDSRPNWLAPLSEQGISTQCFDSAETVIASLLPHTHLVIMTHDHRLDYDLTRLALERQCFPYIGLIGSEGKKQRFTYRLTEQLSQPELISQLTCPIGHPDIKGKRPMQVALSIAAQLSMLFEQYEAPVQNQADMNAASTDSAQDKQQQLWQQANVLLKKMSKSPYQ</sequence>
<dbReference type="Gene3D" id="3.40.50.720">
    <property type="entry name" value="NAD(P)-binding Rossmann-like Domain"/>
    <property type="match status" value="1"/>
</dbReference>
<dbReference type="InterPro" id="IPR027051">
    <property type="entry name" value="XdhC_Rossmann_dom"/>
</dbReference>
<dbReference type="Pfam" id="PF13478">
    <property type="entry name" value="XdhC_C"/>
    <property type="match status" value="1"/>
</dbReference>
<name>A0A1M5C3E4_VIBGA</name>
<dbReference type="Pfam" id="PF02625">
    <property type="entry name" value="XdhC_CoxI"/>
    <property type="match status" value="1"/>
</dbReference>
<reference evidence="4" key="1">
    <citation type="submission" date="2016-11" db="EMBL/GenBank/DDBJ databases">
        <authorList>
            <person name="Varghese N."/>
            <person name="Submissions S."/>
        </authorList>
    </citation>
    <scope>NUCLEOTIDE SEQUENCE [LARGE SCALE GENOMIC DNA]</scope>
    <source>
        <strain evidence="4">DSM 21264</strain>
    </source>
</reference>
<dbReference type="InterPro" id="IPR003777">
    <property type="entry name" value="XdhC_CoxI"/>
</dbReference>
<keyword evidence="4" id="KW-1185">Reference proteome</keyword>
<feature type="domain" description="XdhC- CoxI" evidence="1">
    <location>
        <begin position="31"/>
        <end position="87"/>
    </location>
</feature>
<evidence type="ECO:0000259" key="1">
    <source>
        <dbReference type="Pfam" id="PF02625"/>
    </source>
</evidence>
<evidence type="ECO:0000313" key="3">
    <source>
        <dbReference type="EMBL" id="SHF49211.1"/>
    </source>
</evidence>
<dbReference type="PANTHER" id="PTHR30388:SF6">
    <property type="entry name" value="XANTHINE DEHYDROGENASE SUBUNIT A-RELATED"/>
    <property type="match status" value="1"/>
</dbReference>
<feature type="domain" description="XdhC Rossmann" evidence="2">
    <location>
        <begin position="131"/>
        <end position="273"/>
    </location>
</feature>
<dbReference type="PANTHER" id="PTHR30388">
    <property type="entry name" value="ALDEHYDE OXIDOREDUCTASE MOLYBDENUM COFACTOR ASSEMBLY PROTEIN"/>
    <property type="match status" value="1"/>
</dbReference>
<dbReference type="EMBL" id="FQUH01000011">
    <property type="protein sequence ID" value="SHF49211.1"/>
    <property type="molecule type" value="Genomic_DNA"/>
</dbReference>
<dbReference type="InterPro" id="IPR014308">
    <property type="entry name" value="Xanthine_DH_XdhC"/>
</dbReference>
<accession>A0A1M5C3E4</accession>
<evidence type="ECO:0000259" key="2">
    <source>
        <dbReference type="Pfam" id="PF13478"/>
    </source>
</evidence>
<dbReference type="NCBIfam" id="TIGR02964">
    <property type="entry name" value="xanthine_xdhC"/>
    <property type="match status" value="1"/>
</dbReference>
<proteinExistence type="predicted"/>
<dbReference type="Proteomes" id="UP000184159">
    <property type="component" value="Unassembled WGS sequence"/>
</dbReference>
<gene>
    <name evidence="3" type="ORF">SAMN02745781_02407</name>
</gene>
<organism evidence="3 4">
    <name type="scientific">Vibrio gazogenes DSM 21264 = NBRC 103151</name>
    <dbReference type="NCBI Taxonomy" id="1123492"/>
    <lineage>
        <taxon>Bacteria</taxon>
        <taxon>Pseudomonadati</taxon>
        <taxon>Pseudomonadota</taxon>
        <taxon>Gammaproteobacteria</taxon>
        <taxon>Vibrionales</taxon>
        <taxon>Vibrionaceae</taxon>
        <taxon>Vibrio</taxon>
    </lineage>
</organism>
<protein>
    <submittedName>
        <fullName evidence="3">Xanthine dehydrogenase accessory factor</fullName>
    </submittedName>
</protein>
<dbReference type="AlphaFoldDB" id="A0A1M5C3E4"/>
<evidence type="ECO:0000313" key="4">
    <source>
        <dbReference type="Proteomes" id="UP000184159"/>
    </source>
</evidence>
<dbReference type="InterPro" id="IPR052698">
    <property type="entry name" value="MoCofactor_Util/Proc"/>
</dbReference>